<gene>
    <name evidence="2" type="ORF">AMS68_007563</name>
</gene>
<protein>
    <submittedName>
        <fullName evidence="2">Uncharacterized protein</fullName>
    </submittedName>
</protein>
<evidence type="ECO:0000256" key="1">
    <source>
        <dbReference type="SAM" id="MobiDB-lite"/>
    </source>
</evidence>
<sequence length="288" mass="30721">MAGFGQQPPPPFTNDEKNYILAEVIKSASPPHVYLLDLCNRLNTQPRFDELPLPLGRSANACRAAFDEMRRIAYSPVSQAGGNAPGPLSAPAPSLKRPTGMEMAYTAGRAIAPKTSNYPYPASIAEPPLKRKRGRPTKAEQQARAAEQTGESSSLGGRFQTPLSQSMPPSPSVDTRPPSTTLPPTSRMPISAIVSTPTAPPKSASHSSSSSGKRRRRRRSEGHEETGSNQFTSPFARVQEDTPARPSASRRRDEPIHSSVARLGVSEPDQSPGASAPSSTRPGYGDSA</sequence>
<name>A0A6H0Y504_9PEZI</name>
<organism evidence="2 3">
    <name type="scientific">Peltaster fructicola</name>
    <dbReference type="NCBI Taxonomy" id="286661"/>
    <lineage>
        <taxon>Eukaryota</taxon>
        <taxon>Fungi</taxon>
        <taxon>Dikarya</taxon>
        <taxon>Ascomycota</taxon>
        <taxon>Pezizomycotina</taxon>
        <taxon>Dothideomycetes</taxon>
        <taxon>Dothideomycetes incertae sedis</taxon>
        <taxon>Peltaster</taxon>
    </lineage>
</organism>
<dbReference type="OrthoDB" id="5371646at2759"/>
<feature type="compositionally biased region" description="Low complexity" evidence="1">
    <location>
        <begin position="195"/>
        <end position="211"/>
    </location>
</feature>
<evidence type="ECO:0000313" key="2">
    <source>
        <dbReference type="EMBL" id="QIX02046.1"/>
    </source>
</evidence>
<keyword evidence="3" id="KW-1185">Reference proteome</keyword>
<dbReference type="AlphaFoldDB" id="A0A6H0Y504"/>
<feature type="compositionally biased region" description="Polar residues" evidence="1">
    <location>
        <begin position="149"/>
        <end position="167"/>
    </location>
</feature>
<accession>A0A6H0Y504</accession>
<proteinExistence type="predicted"/>
<dbReference type="EMBL" id="CP051143">
    <property type="protein sequence ID" value="QIX02046.1"/>
    <property type="molecule type" value="Genomic_DNA"/>
</dbReference>
<dbReference type="Proteomes" id="UP000503462">
    <property type="component" value="Chromosome 5"/>
</dbReference>
<reference evidence="2 3" key="1">
    <citation type="journal article" date="2016" name="Sci. Rep.">
        <title>Peltaster fructicola genome reveals evolution from an invasive phytopathogen to an ectophytic parasite.</title>
        <authorList>
            <person name="Xu C."/>
            <person name="Chen H."/>
            <person name="Gleason M.L."/>
            <person name="Xu J.R."/>
            <person name="Liu H."/>
            <person name="Zhang R."/>
            <person name="Sun G."/>
        </authorList>
    </citation>
    <scope>NUCLEOTIDE SEQUENCE [LARGE SCALE GENOMIC DNA]</scope>
    <source>
        <strain evidence="2 3">LNHT1506</strain>
    </source>
</reference>
<evidence type="ECO:0000313" key="3">
    <source>
        <dbReference type="Proteomes" id="UP000503462"/>
    </source>
</evidence>
<feature type="compositionally biased region" description="Polar residues" evidence="1">
    <location>
        <begin position="268"/>
        <end position="281"/>
    </location>
</feature>
<feature type="compositionally biased region" description="Low complexity" evidence="1">
    <location>
        <begin position="175"/>
        <end position="187"/>
    </location>
</feature>
<feature type="region of interest" description="Disordered" evidence="1">
    <location>
        <begin position="115"/>
        <end position="288"/>
    </location>
</feature>